<dbReference type="AlphaFoldDB" id="A0A1E3NQ22"/>
<dbReference type="EMBL" id="KV454002">
    <property type="protein sequence ID" value="ODQ48214.1"/>
    <property type="molecule type" value="Genomic_DNA"/>
</dbReference>
<gene>
    <name evidence="7" type="ORF">PICMEDRAFT_16025</name>
</gene>
<dbReference type="Proteomes" id="UP000094455">
    <property type="component" value="Unassembled WGS sequence"/>
</dbReference>
<dbReference type="RefSeq" id="XP_019019327.1">
    <property type="nucleotide sequence ID" value="XM_019161061.1"/>
</dbReference>
<keyword evidence="3" id="KW-0689">Ribosomal protein</keyword>
<dbReference type="InterPro" id="IPR007740">
    <property type="entry name" value="Ribosomal_mL49"/>
</dbReference>
<keyword evidence="8" id="KW-1185">Reference proteome</keyword>
<reference evidence="7 8" key="1">
    <citation type="journal article" date="2016" name="Proc. Natl. Acad. Sci. U.S.A.">
        <title>Comparative genomics of biotechnologically important yeasts.</title>
        <authorList>
            <person name="Riley R."/>
            <person name="Haridas S."/>
            <person name="Wolfe K.H."/>
            <person name="Lopes M.R."/>
            <person name="Hittinger C.T."/>
            <person name="Goeker M."/>
            <person name="Salamov A.A."/>
            <person name="Wisecaver J.H."/>
            <person name="Long T.M."/>
            <person name="Calvey C.H."/>
            <person name="Aerts A.L."/>
            <person name="Barry K.W."/>
            <person name="Choi C."/>
            <person name="Clum A."/>
            <person name="Coughlan A.Y."/>
            <person name="Deshpande S."/>
            <person name="Douglass A.P."/>
            <person name="Hanson S.J."/>
            <person name="Klenk H.-P."/>
            <person name="LaButti K.M."/>
            <person name="Lapidus A."/>
            <person name="Lindquist E.A."/>
            <person name="Lipzen A.M."/>
            <person name="Meier-Kolthoff J.P."/>
            <person name="Ohm R.A."/>
            <person name="Otillar R.P."/>
            <person name="Pangilinan J.L."/>
            <person name="Peng Y."/>
            <person name="Rokas A."/>
            <person name="Rosa C.A."/>
            <person name="Scheuner C."/>
            <person name="Sibirny A.A."/>
            <person name="Slot J.C."/>
            <person name="Stielow J.B."/>
            <person name="Sun H."/>
            <person name="Kurtzman C.P."/>
            <person name="Blackwell M."/>
            <person name="Grigoriev I.V."/>
            <person name="Jeffries T.W."/>
        </authorList>
    </citation>
    <scope>NUCLEOTIDE SEQUENCE [LARGE SCALE GENOMIC DNA]</scope>
    <source>
        <strain evidence="7 8">NRRL Y-2026</strain>
    </source>
</reference>
<dbReference type="GeneID" id="30177748"/>
<dbReference type="GO" id="GO:0005762">
    <property type="term" value="C:mitochondrial large ribosomal subunit"/>
    <property type="evidence" value="ECO:0007669"/>
    <property type="project" value="EnsemblFungi"/>
</dbReference>
<proteinExistence type="inferred from homology"/>
<keyword evidence="5" id="KW-0687">Ribonucleoprotein</keyword>
<evidence type="ECO:0000256" key="3">
    <source>
        <dbReference type="ARBA" id="ARBA00022980"/>
    </source>
</evidence>
<comment type="similarity">
    <text evidence="2">Belongs to the mitochondrion-specific ribosomal protein mL49 family.</text>
</comment>
<dbReference type="GO" id="GO:0003735">
    <property type="term" value="F:structural constituent of ribosome"/>
    <property type="evidence" value="ECO:0007669"/>
    <property type="project" value="EnsemblFungi"/>
</dbReference>
<evidence type="ECO:0000313" key="7">
    <source>
        <dbReference type="EMBL" id="ODQ48214.1"/>
    </source>
</evidence>
<keyword evidence="4" id="KW-0496">Mitochondrion</keyword>
<evidence type="ECO:0000256" key="2">
    <source>
        <dbReference type="ARBA" id="ARBA00005677"/>
    </source>
</evidence>
<evidence type="ECO:0000256" key="4">
    <source>
        <dbReference type="ARBA" id="ARBA00023128"/>
    </source>
</evidence>
<name>A0A1E3NQ22_9ASCO</name>
<evidence type="ECO:0000256" key="5">
    <source>
        <dbReference type="ARBA" id="ARBA00023274"/>
    </source>
</evidence>
<dbReference type="Pfam" id="PF05046">
    <property type="entry name" value="Img2"/>
    <property type="match status" value="1"/>
</dbReference>
<accession>A0A1E3NQ22</accession>
<evidence type="ECO:0000256" key="1">
    <source>
        <dbReference type="ARBA" id="ARBA00004173"/>
    </source>
</evidence>
<evidence type="ECO:0000313" key="8">
    <source>
        <dbReference type="Proteomes" id="UP000094455"/>
    </source>
</evidence>
<dbReference type="PANTHER" id="PTHR13477">
    <property type="entry name" value="MITOCHONDRIAL 39S RIBOSOMAL PROTEIN L49"/>
    <property type="match status" value="1"/>
</dbReference>
<dbReference type="Gene3D" id="3.30.780.10">
    <property type="entry name" value="SUI1-like domain"/>
    <property type="match status" value="1"/>
</dbReference>
<protein>
    <recommendedName>
        <fullName evidence="6">Large ribosomal subunit protein mL49</fullName>
    </recommendedName>
</protein>
<organism evidence="7 8">
    <name type="scientific">Pichia membranifaciens NRRL Y-2026</name>
    <dbReference type="NCBI Taxonomy" id="763406"/>
    <lineage>
        <taxon>Eukaryota</taxon>
        <taxon>Fungi</taxon>
        <taxon>Dikarya</taxon>
        <taxon>Ascomycota</taxon>
        <taxon>Saccharomycotina</taxon>
        <taxon>Pichiomycetes</taxon>
        <taxon>Pichiales</taxon>
        <taxon>Pichiaceae</taxon>
        <taxon>Pichia</taxon>
    </lineage>
</organism>
<dbReference type="PANTHER" id="PTHR13477:SF0">
    <property type="entry name" value="LARGE RIBOSOMAL SUBUNIT PROTEIN ML49"/>
    <property type="match status" value="1"/>
</dbReference>
<comment type="subcellular location">
    <subcellularLocation>
        <location evidence="1">Mitochondrion</location>
    </subcellularLocation>
</comment>
<sequence length="117" mass="12759">MSAAASVSAAAAARLARALPALDSISAAQLTIKPKLASYHVPRTHLGNLPVYKTYRSQAVYTDIKRVQGNVVQLRNDLQQLLPHVDRSNFNCHTISGSLRIKGDHTLAVKELLAQKF</sequence>
<evidence type="ECO:0000256" key="6">
    <source>
        <dbReference type="ARBA" id="ARBA00035191"/>
    </source>
</evidence>
<dbReference type="OrthoDB" id="19439at2759"/>
<dbReference type="GO" id="GO:0006412">
    <property type="term" value="P:translation"/>
    <property type="evidence" value="ECO:0007669"/>
    <property type="project" value="InterPro"/>
</dbReference>
<dbReference type="STRING" id="763406.A0A1E3NQ22"/>